<name>A0ABX0GQ12_9GAMM</name>
<proteinExistence type="predicted"/>
<feature type="non-terminal residue" evidence="7">
    <location>
        <position position="1"/>
    </location>
</feature>
<feature type="region of interest" description="Disordered" evidence="5">
    <location>
        <begin position="671"/>
        <end position="690"/>
    </location>
</feature>
<reference evidence="7 8" key="1">
    <citation type="submission" date="2018-02" db="EMBL/GenBank/DDBJ databases">
        <authorList>
            <person name="Machado R.A."/>
        </authorList>
    </citation>
    <scope>NUCLEOTIDE SEQUENCE [LARGE SCALE GENOMIC DNA]</scope>
    <source>
        <strain evidence="7 8">T327</strain>
    </source>
</reference>
<dbReference type="InterPro" id="IPR025157">
    <property type="entry name" value="Hemagglutinin_rpt"/>
</dbReference>
<dbReference type="Pfam" id="PF13332">
    <property type="entry name" value="Fil_haemagg_2"/>
    <property type="match status" value="1"/>
</dbReference>
<evidence type="ECO:0000259" key="6">
    <source>
        <dbReference type="Pfam" id="PF04829"/>
    </source>
</evidence>
<evidence type="ECO:0000313" key="7">
    <source>
        <dbReference type="EMBL" id="NHB90307.1"/>
    </source>
</evidence>
<sequence length="747" mass="77073">LQAGKDLQLNANRDIQLSSSQNSEQTTGKNSRHGSSLGVGLTAGPGGTGLNVSANVSQGKGHENGNSVSHNNTTLQAGQTVELNSGRDTTLKGAQVSGEQMTADVKRHLTLSSEQNSQRYDSQQHNASAGVNATVGPKPDGTLSLNASRNKLHSNYDSVQEQTGLLAGKGGYQVHVGDHTQLDGAVIASTADKAKNTLNTGTLGFSDIQNQADFKVEQQSAGVSVGKPAAGQLLNNLAVNALTGSNKQGHDASTTHAAVSDGNLIIRDKAHQTQDVATLSRDTDNAANVLSPIFDKEKEQQRLKQAQLIGELSAQMTEIARTEGKIIATKAAKAKLDHLSEQDIEAAKATLAKTGHADPSMEDIKNQIYTTAYTQALNDSGLGTGGTYQKALQAATAAIQGLAGNNLGQALAGGASPYLAGVIKELTTDPQTRQVDIATNTLAHAILGAVAAEVSGNNALSGAAGAASGELAAQVLIKQLYGDEAKVSQLTEAQKQTISTLSTLAAGLAGGIAGDSSASALTGAQAGEIVTDNNALAIPVTPPPVAGTNTGEAVNEANQTIASALDKKLKEMGESIDKATQCSFGRVCSSDYVDGENQPNISKDLTDSEKAELGGSGTGTPGGHDPEDEQNARNNNHIGKWSVDELSNGAKYTDPASKKGDLTLAGRALQKHGSRPGSIFPEAKGNPSTINEQGQKIVDSILNDPNKTVIQSNTGRYGQVTDVISSSGRGLRYDAQGRLIGFLEPPK</sequence>
<dbReference type="Pfam" id="PF04829">
    <property type="entry name" value="PT-VENN"/>
    <property type="match status" value="1"/>
</dbReference>
<keyword evidence="4" id="KW-0843">Virulence</keyword>
<feature type="region of interest" description="Disordered" evidence="5">
    <location>
        <begin position="593"/>
        <end position="635"/>
    </location>
</feature>
<feature type="compositionally biased region" description="Polar residues" evidence="5">
    <location>
        <begin position="9"/>
        <end position="29"/>
    </location>
</feature>
<evidence type="ECO:0000256" key="3">
    <source>
        <dbReference type="ARBA" id="ARBA00022913"/>
    </source>
</evidence>
<feature type="domain" description="VENN motif-containing" evidence="6">
    <location>
        <begin position="487"/>
        <end position="536"/>
    </location>
</feature>
<feature type="region of interest" description="Disordered" evidence="5">
    <location>
        <begin position="115"/>
        <end position="136"/>
    </location>
</feature>
<protein>
    <submittedName>
        <fullName evidence="7">Adhesin</fullName>
    </submittedName>
</protein>
<feature type="compositionally biased region" description="Polar residues" evidence="5">
    <location>
        <begin position="115"/>
        <end position="131"/>
    </location>
</feature>
<accession>A0ABX0GQ12</accession>
<comment type="subcellular location">
    <subcellularLocation>
        <location evidence="1">Target cell</location>
        <location evidence="1">Target cell cytoplasm</location>
    </subcellularLocation>
</comment>
<evidence type="ECO:0000256" key="1">
    <source>
        <dbReference type="ARBA" id="ARBA00004219"/>
    </source>
</evidence>
<keyword evidence="8" id="KW-1185">Reference proteome</keyword>
<comment type="caution">
    <text evidence="7">The sequence shown here is derived from an EMBL/GenBank/DDBJ whole genome shotgun (WGS) entry which is preliminary data.</text>
</comment>
<evidence type="ECO:0000256" key="4">
    <source>
        <dbReference type="ARBA" id="ARBA00023026"/>
    </source>
</evidence>
<evidence type="ECO:0000256" key="5">
    <source>
        <dbReference type="SAM" id="MobiDB-lite"/>
    </source>
</evidence>
<keyword evidence="3" id="KW-1266">Target cell cytoplasm</keyword>
<dbReference type="Proteomes" id="UP000697802">
    <property type="component" value="Unassembled WGS sequence"/>
</dbReference>
<evidence type="ECO:0000256" key="2">
    <source>
        <dbReference type="ARBA" id="ARBA00022656"/>
    </source>
</evidence>
<dbReference type="EMBL" id="PUJU01000089">
    <property type="protein sequence ID" value="NHB90307.1"/>
    <property type="molecule type" value="Genomic_DNA"/>
</dbReference>
<evidence type="ECO:0000313" key="8">
    <source>
        <dbReference type="Proteomes" id="UP000697802"/>
    </source>
</evidence>
<dbReference type="InterPro" id="IPR006914">
    <property type="entry name" value="VENN_dom"/>
</dbReference>
<gene>
    <name evidence="7" type="ORF">C5471_22475</name>
</gene>
<feature type="region of interest" description="Disordered" evidence="5">
    <location>
        <begin position="1"/>
        <end position="72"/>
    </location>
</feature>
<dbReference type="RefSeq" id="WP_207627438.1">
    <property type="nucleotide sequence ID" value="NZ_CAWPIF010000089.1"/>
</dbReference>
<organism evidence="7 8">
    <name type="scientific">Photorhabdus tasmaniensis</name>
    <dbReference type="NCBI Taxonomy" id="1004159"/>
    <lineage>
        <taxon>Bacteria</taxon>
        <taxon>Pseudomonadati</taxon>
        <taxon>Pseudomonadota</taxon>
        <taxon>Gammaproteobacteria</taxon>
        <taxon>Enterobacterales</taxon>
        <taxon>Morganellaceae</taxon>
        <taxon>Photorhabdus</taxon>
    </lineage>
</organism>
<feature type="compositionally biased region" description="Polar residues" evidence="5">
    <location>
        <begin position="51"/>
        <end position="72"/>
    </location>
</feature>
<keyword evidence="2" id="KW-0800">Toxin</keyword>